<dbReference type="AlphaFoldDB" id="A0AA38CUN8"/>
<reference evidence="4" key="2">
    <citation type="submission" date="2023-02" db="EMBL/GenBank/DDBJ databases">
        <authorList>
            <person name="Sun Q."/>
            <person name="Mori K."/>
        </authorList>
    </citation>
    <scope>NUCLEOTIDE SEQUENCE</scope>
    <source>
        <strain evidence="4">NBRC 112290</strain>
    </source>
</reference>
<keyword evidence="4" id="KW-0489">Methyltransferase</keyword>
<protein>
    <submittedName>
        <fullName evidence="4">Methyltransferase type 11</fullName>
    </submittedName>
</protein>
<dbReference type="InterPro" id="IPR029063">
    <property type="entry name" value="SAM-dependent_MTases_sf"/>
</dbReference>
<feature type="region of interest" description="Disordered" evidence="2">
    <location>
        <begin position="1"/>
        <end position="24"/>
    </location>
</feature>
<sequence>MSAVGAAGEKIGRNGKRRPSLAPMSFDDPRLVDLYDLDNPDGPDHDHYRALADEIDARRILDLGCGTGMLTVSFARPGREVIGVDPSTAMLAVARRRPGGERVTWVEGDSRVLADPIGTRHTAGSAQPGGSDRPGGPAQPGGPVRPADYAVMTGNVAQHITDPAWERTLADLRGAVRDGATLAFESRNPARHAWEAWAAQPPSTRATSHGDLREWMTTTVLEEGAAGTRIRLDAHNVFEVGGEHVVESGELVFRDVALLERQLAGAGFAVEEVRGDFVGGSFDAASSPLIVVRARAV</sequence>
<keyword evidence="5" id="KW-1185">Reference proteome</keyword>
<evidence type="ECO:0000256" key="2">
    <source>
        <dbReference type="SAM" id="MobiDB-lite"/>
    </source>
</evidence>
<accession>A0AA38CUN8</accession>
<feature type="region of interest" description="Disordered" evidence="2">
    <location>
        <begin position="114"/>
        <end position="147"/>
    </location>
</feature>
<name>A0AA38CUN8_9MICO</name>
<dbReference type="SUPFAM" id="SSF53335">
    <property type="entry name" value="S-adenosyl-L-methionine-dependent methyltransferases"/>
    <property type="match status" value="1"/>
</dbReference>
<evidence type="ECO:0000313" key="5">
    <source>
        <dbReference type="Proteomes" id="UP001157161"/>
    </source>
</evidence>
<evidence type="ECO:0000313" key="4">
    <source>
        <dbReference type="EMBL" id="GMA32949.1"/>
    </source>
</evidence>
<reference evidence="4" key="1">
    <citation type="journal article" date="2014" name="Int. J. Syst. Evol. Microbiol.">
        <title>Complete genome sequence of Corynebacterium casei LMG S-19264T (=DSM 44701T), isolated from a smear-ripened cheese.</title>
        <authorList>
            <consortium name="US DOE Joint Genome Institute (JGI-PGF)"/>
            <person name="Walter F."/>
            <person name="Albersmeier A."/>
            <person name="Kalinowski J."/>
            <person name="Ruckert C."/>
        </authorList>
    </citation>
    <scope>NUCLEOTIDE SEQUENCE</scope>
    <source>
        <strain evidence="4">NBRC 112290</strain>
    </source>
</reference>
<dbReference type="Proteomes" id="UP001157161">
    <property type="component" value="Unassembled WGS sequence"/>
</dbReference>
<dbReference type="Gene3D" id="3.40.50.150">
    <property type="entry name" value="Vaccinia Virus protein VP39"/>
    <property type="match status" value="1"/>
</dbReference>
<dbReference type="InterPro" id="IPR041698">
    <property type="entry name" value="Methyltransf_25"/>
</dbReference>
<dbReference type="PANTHER" id="PTHR43861">
    <property type="entry name" value="TRANS-ACONITATE 2-METHYLTRANSFERASE-RELATED"/>
    <property type="match status" value="1"/>
</dbReference>
<evidence type="ECO:0000259" key="3">
    <source>
        <dbReference type="Pfam" id="PF13649"/>
    </source>
</evidence>
<gene>
    <name evidence="4" type="ORF">GCM10025875_29410</name>
</gene>
<evidence type="ECO:0000256" key="1">
    <source>
        <dbReference type="ARBA" id="ARBA00022679"/>
    </source>
</evidence>
<keyword evidence="1" id="KW-0808">Transferase</keyword>
<dbReference type="GO" id="GO:0008168">
    <property type="term" value="F:methyltransferase activity"/>
    <property type="evidence" value="ECO:0007669"/>
    <property type="project" value="UniProtKB-KW"/>
</dbReference>
<comment type="caution">
    <text evidence="4">The sequence shown here is derived from an EMBL/GenBank/DDBJ whole genome shotgun (WGS) entry which is preliminary data.</text>
</comment>
<organism evidence="4 5">
    <name type="scientific">Litorihabitans aurantiacus</name>
    <dbReference type="NCBI Taxonomy" id="1930061"/>
    <lineage>
        <taxon>Bacteria</taxon>
        <taxon>Bacillati</taxon>
        <taxon>Actinomycetota</taxon>
        <taxon>Actinomycetes</taxon>
        <taxon>Micrococcales</taxon>
        <taxon>Beutenbergiaceae</taxon>
        <taxon>Litorihabitans</taxon>
    </lineage>
</organism>
<proteinExistence type="predicted"/>
<dbReference type="Pfam" id="PF13649">
    <property type="entry name" value="Methyltransf_25"/>
    <property type="match status" value="1"/>
</dbReference>
<dbReference type="EMBL" id="BSUM01000001">
    <property type="protein sequence ID" value="GMA32949.1"/>
    <property type="molecule type" value="Genomic_DNA"/>
</dbReference>
<feature type="domain" description="Methyltransferase" evidence="3">
    <location>
        <begin position="60"/>
        <end position="114"/>
    </location>
</feature>
<dbReference type="GO" id="GO:0032259">
    <property type="term" value="P:methylation"/>
    <property type="evidence" value="ECO:0007669"/>
    <property type="project" value="UniProtKB-KW"/>
</dbReference>
<dbReference type="CDD" id="cd02440">
    <property type="entry name" value="AdoMet_MTases"/>
    <property type="match status" value="1"/>
</dbReference>